<keyword evidence="2" id="KW-0472">Membrane</keyword>
<proteinExistence type="predicted"/>
<feature type="compositionally biased region" description="Low complexity" evidence="1">
    <location>
        <begin position="44"/>
        <end position="58"/>
    </location>
</feature>
<dbReference type="Proteomes" id="UP000249526">
    <property type="component" value="Unassembled WGS sequence"/>
</dbReference>
<keyword evidence="2" id="KW-1133">Transmembrane helix</keyword>
<evidence type="ECO:0000313" key="4">
    <source>
        <dbReference type="Proteomes" id="UP000249526"/>
    </source>
</evidence>
<evidence type="ECO:0000313" key="3">
    <source>
        <dbReference type="EMBL" id="RAH52225.1"/>
    </source>
</evidence>
<feature type="region of interest" description="Disordered" evidence="1">
    <location>
        <begin position="41"/>
        <end position="65"/>
    </location>
</feature>
<feature type="compositionally biased region" description="Low complexity" evidence="1">
    <location>
        <begin position="79"/>
        <end position="159"/>
    </location>
</feature>
<dbReference type="AlphaFoldDB" id="A0A8G1QVK5"/>
<organism evidence="3 4">
    <name type="scientific">Aspergillus piperis CBS 112811</name>
    <dbReference type="NCBI Taxonomy" id="1448313"/>
    <lineage>
        <taxon>Eukaryota</taxon>
        <taxon>Fungi</taxon>
        <taxon>Dikarya</taxon>
        <taxon>Ascomycota</taxon>
        <taxon>Pezizomycotina</taxon>
        <taxon>Eurotiomycetes</taxon>
        <taxon>Eurotiomycetidae</taxon>
        <taxon>Eurotiales</taxon>
        <taxon>Aspergillaceae</taxon>
        <taxon>Aspergillus</taxon>
        <taxon>Aspergillus subgen. Circumdati</taxon>
    </lineage>
</organism>
<protein>
    <submittedName>
        <fullName evidence="3">Uncharacterized protein</fullName>
    </submittedName>
</protein>
<dbReference type="GeneID" id="37162279"/>
<feature type="region of interest" description="Disordered" evidence="1">
    <location>
        <begin position="215"/>
        <end position="278"/>
    </location>
</feature>
<dbReference type="EMBL" id="KZ825087">
    <property type="protein sequence ID" value="RAH52225.1"/>
    <property type="molecule type" value="Genomic_DNA"/>
</dbReference>
<feature type="compositionally biased region" description="Polar residues" evidence="1">
    <location>
        <begin position="268"/>
        <end position="278"/>
    </location>
</feature>
<keyword evidence="4" id="KW-1185">Reference proteome</keyword>
<accession>A0A8G1QVK5</accession>
<reference evidence="3 4" key="1">
    <citation type="submission" date="2018-02" db="EMBL/GenBank/DDBJ databases">
        <title>The genomes of Aspergillus section Nigri reveals drivers in fungal speciation.</title>
        <authorList>
            <consortium name="DOE Joint Genome Institute"/>
            <person name="Vesth T.C."/>
            <person name="Nybo J."/>
            <person name="Theobald S."/>
            <person name="Brandl J."/>
            <person name="Frisvad J.C."/>
            <person name="Nielsen K.F."/>
            <person name="Lyhne E.K."/>
            <person name="Kogle M.E."/>
            <person name="Kuo A."/>
            <person name="Riley R."/>
            <person name="Clum A."/>
            <person name="Nolan M."/>
            <person name="Lipzen A."/>
            <person name="Salamov A."/>
            <person name="Henrissat B."/>
            <person name="Wiebenga A."/>
            <person name="De vries R.P."/>
            <person name="Grigoriev I.V."/>
            <person name="Mortensen U.H."/>
            <person name="Andersen M.R."/>
            <person name="Baker S.E."/>
        </authorList>
    </citation>
    <scope>NUCLEOTIDE SEQUENCE [LARGE SCALE GENOMIC DNA]</scope>
    <source>
        <strain evidence="3 4">CBS 112811</strain>
    </source>
</reference>
<feature type="compositionally biased region" description="Basic residues" evidence="1">
    <location>
        <begin position="245"/>
        <end position="265"/>
    </location>
</feature>
<feature type="region of interest" description="Disordered" evidence="1">
    <location>
        <begin position="78"/>
        <end position="159"/>
    </location>
</feature>
<evidence type="ECO:0000256" key="2">
    <source>
        <dbReference type="SAM" id="Phobius"/>
    </source>
</evidence>
<name>A0A8G1QVK5_9EURO</name>
<gene>
    <name evidence="3" type="ORF">BO85DRAFT_443433</name>
</gene>
<sequence length="415" mass="43969">MARLAVRQNGSCPANAQWYVCAAGGFKGCCSVDPCTTGVCPDESGSSGSSGGSSSSSSLVDAAPTMKDEPVSLTTLVQEPATSTISTSSALASTPTSSSETSTEAPSSVRSTSTASRASSTTMATTTSSTSTRHPTTTLASTTSTAPTQSTTQASLATSQDVGTWHPTAALIGGTVAGAVGLVLLVILLVFCVQRARKRRHQTFTLLRWRSIHNSKPESQNGTSPRPPPTARTRRRRSTSPLPKYTHHTHTHKHKHKHKHKHSHSHTPSLPNFTFPDSTPSYPYKKNRAAELSDTGFYRPRAELPAQSSRELINIPVERGCRWDCDGGDGASDMIVTADGAVLWATIKTVEADSPFAVYDGDGTRDGGPPGYSGIEYGMSGGCGVWGDDKVKNMNNLQNLKLMHKQTHNINRAGA</sequence>
<keyword evidence="2" id="KW-0812">Transmembrane</keyword>
<evidence type="ECO:0000256" key="1">
    <source>
        <dbReference type="SAM" id="MobiDB-lite"/>
    </source>
</evidence>
<dbReference type="RefSeq" id="XP_025510147.1">
    <property type="nucleotide sequence ID" value="XM_025658877.1"/>
</dbReference>
<feature type="transmembrane region" description="Helical" evidence="2">
    <location>
        <begin position="169"/>
        <end position="193"/>
    </location>
</feature>